<evidence type="ECO:0000313" key="3">
    <source>
        <dbReference type="RefSeq" id="XP_022832871.1"/>
    </source>
</evidence>
<dbReference type="RefSeq" id="XP_022832871.1">
    <property type="nucleotide sequence ID" value="XM_022977103.1"/>
</dbReference>
<evidence type="ECO:0000256" key="1">
    <source>
        <dbReference type="SAM" id="MobiDB-lite"/>
    </source>
</evidence>
<dbReference type="KEGG" id="sliu:111360843"/>
<evidence type="ECO:0000313" key="2">
    <source>
        <dbReference type="Proteomes" id="UP000301870"/>
    </source>
</evidence>
<feature type="region of interest" description="Disordered" evidence="1">
    <location>
        <begin position="280"/>
        <end position="308"/>
    </location>
</feature>
<proteinExistence type="predicted"/>
<feature type="region of interest" description="Disordered" evidence="1">
    <location>
        <begin position="365"/>
        <end position="422"/>
    </location>
</feature>
<accession>A0A9J7IZN8</accession>
<organism evidence="2 3">
    <name type="scientific">Spodoptera litura</name>
    <name type="common">Asian cotton leafworm</name>
    <dbReference type="NCBI Taxonomy" id="69820"/>
    <lineage>
        <taxon>Eukaryota</taxon>
        <taxon>Metazoa</taxon>
        <taxon>Ecdysozoa</taxon>
        <taxon>Arthropoda</taxon>
        <taxon>Hexapoda</taxon>
        <taxon>Insecta</taxon>
        <taxon>Pterygota</taxon>
        <taxon>Neoptera</taxon>
        <taxon>Endopterygota</taxon>
        <taxon>Lepidoptera</taxon>
        <taxon>Glossata</taxon>
        <taxon>Ditrysia</taxon>
        <taxon>Noctuoidea</taxon>
        <taxon>Noctuidae</taxon>
        <taxon>Amphipyrinae</taxon>
        <taxon>Spodoptera</taxon>
    </lineage>
</organism>
<gene>
    <name evidence="3" type="primary">LOC111360843</name>
</gene>
<dbReference type="GeneID" id="111360843"/>
<protein>
    <submittedName>
        <fullName evidence="3">Uncharacterized protein LOC111360843</fullName>
    </submittedName>
</protein>
<dbReference type="OrthoDB" id="10249338at2759"/>
<dbReference type="Proteomes" id="UP000301870">
    <property type="component" value="Chromosome Z"/>
</dbReference>
<reference evidence="3" key="1">
    <citation type="submission" date="2025-08" db="UniProtKB">
        <authorList>
            <consortium name="RefSeq"/>
        </authorList>
    </citation>
    <scope>IDENTIFICATION</scope>
    <source>
        <strain evidence="3">Ishihara</strain>
        <tissue evidence="3">Whole body</tissue>
    </source>
</reference>
<sequence>MPLNPIIRRMKGLPSDLLAAEGLMYQDWHAITPCQRACTTRLGIAIQREQESYMTKHPEILALLKIFIAKMTQRGKRKDFQKDAALNFTRPFAELDEELRTFLESPEDGPYVNMEDREFYEFDDEDFQSDLKKIVCQYYPPTPWDVRTPPKSPAPTPSSSFISIQTSEITLPTPEPVPTPEPTTSQIFYRMVSNAVDKAVYTQVNEEAILYDTAYVELMKAVEEAMEIPVRDIRIDIAELFREAYHMFEINIIEKEKFAAAIAWEKRMRKKLKKSLRRQKNFKGYETPSTPKSKISSHESYKRPPPRPCECQSLANYNRYGKDRFGIYLPREEQFSTKNITTTPACSYATVDGVSSGIDIDIRSASKKSVPHSIASNKSINKRAKTPTSDDETKVPDTEDEDGKSSSKRDKAPTGSETADTI</sequence>
<name>A0A9J7IZN8_SPOLT</name>
<feature type="compositionally biased region" description="Basic and acidic residues" evidence="1">
    <location>
        <begin position="391"/>
        <end position="412"/>
    </location>
</feature>
<keyword evidence="2" id="KW-1185">Reference proteome</keyword>
<dbReference type="AlphaFoldDB" id="A0A9J7IZN8"/>